<name>A0ABR3EJI2_9AGAR</name>
<feature type="compositionally biased region" description="Low complexity" evidence="1">
    <location>
        <begin position="206"/>
        <end position="220"/>
    </location>
</feature>
<feature type="compositionally biased region" description="Polar residues" evidence="1">
    <location>
        <begin position="221"/>
        <end position="234"/>
    </location>
</feature>
<reference evidence="2 3" key="1">
    <citation type="submission" date="2024-02" db="EMBL/GenBank/DDBJ databases">
        <title>A draft genome for the cacao thread blight pathogen Marasmius crinis-equi.</title>
        <authorList>
            <person name="Cohen S.P."/>
            <person name="Baruah I.K."/>
            <person name="Amoako-Attah I."/>
            <person name="Bukari Y."/>
            <person name="Meinhardt L.W."/>
            <person name="Bailey B.A."/>
        </authorList>
    </citation>
    <scope>NUCLEOTIDE SEQUENCE [LARGE SCALE GENOMIC DNA]</scope>
    <source>
        <strain evidence="2 3">GH-76</strain>
    </source>
</reference>
<feature type="compositionally biased region" description="Polar residues" evidence="1">
    <location>
        <begin position="253"/>
        <end position="264"/>
    </location>
</feature>
<feature type="region of interest" description="Disordered" evidence="1">
    <location>
        <begin position="306"/>
        <end position="387"/>
    </location>
</feature>
<dbReference type="Proteomes" id="UP001465976">
    <property type="component" value="Unassembled WGS sequence"/>
</dbReference>
<feature type="non-terminal residue" evidence="2">
    <location>
        <position position="1"/>
    </location>
</feature>
<proteinExistence type="predicted"/>
<dbReference type="EMBL" id="JBAHYK010004093">
    <property type="protein sequence ID" value="KAL0562996.1"/>
    <property type="molecule type" value="Genomic_DNA"/>
</dbReference>
<evidence type="ECO:0000313" key="2">
    <source>
        <dbReference type="EMBL" id="KAL0562996.1"/>
    </source>
</evidence>
<feature type="region of interest" description="Disordered" evidence="1">
    <location>
        <begin position="167"/>
        <end position="289"/>
    </location>
</feature>
<comment type="caution">
    <text evidence="2">The sequence shown here is derived from an EMBL/GenBank/DDBJ whole genome shotgun (WGS) entry which is preliminary data.</text>
</comment>
<feature type="compositionally biased region" description="Polar residues" evidence="1">
    <location>
        <begin position="371"/>
        <end position="387"/>
    </location>
</feature>
<feature type="compositionally biased region" description="Basic and acidic residues" evidence="1">
    <location>
        <begin position="168"/>
        <end position="198"/>
    </location>
</feature>
<sequence>AKAEEEHKERLEKWRACQRADFSTSPEDRQKCIDRLVKFMQPILDGVFKATGWPCTFIAGGPEPADAGRLNILSMHSGTTSGPVPMTFGTACRPAFKKYWIPVFTAFLQMCFTMEESKARSLVDTSTPSLRTQLEEQGEETNATVDGVDIPSWEGFMQEMRVLMAGEPAERTTKGTEAEAELKKSESGQRDKIAKLREMGSQSRKTTSTVGTASVSSDSTLPPQSVTVNATATGDNPGHLTPISIRREKTPKHTTNSQLSSSAVEPSVPLANDTPMATNVSTTPVPPPSCIIRASSPECLMLFDDGQVSSRPSVPTPSSPPHRVSPTQNFHPTSPIQPALSPPHRMSPSSNLGVASPSRANSPPSAVSSSTACNSISQPAGSAEHST</sequence>
<protein>
    <submittedName>
        <fullName evidence="2">SERTA domain-containing protein 3</fullName>
    </submittedName>
</protein>
<gene>
    <name evidence="2" type="primary">RBT1_72</name>
    <name evidence="2" type="ORF">V5O48_019081</name>
</gene>
<evidence type="ECO:0000256" key="1">
    <source>
        <dbReference type="SAM" id="MobiDB-lite"/>
    </source>
</evidence>
<evidence type="ECO:0000313" key="3">
    <source>
        <dbReference type="Proteomes" id="UP001465976"/>
    </source>
</evidence>
<keyword evidence="3" id="KW-1185">Reference proteome</keyword>
<feature type="compositionally biased region" description="Low complexity" evidence="1">
    <location>
        <begin position="355"/>
        <end position="370"/>
    </location>
</feature>
<accession>A0ABR3EJI2</accession>
<organism evidence="2 3">
    <name type="scientific">Marasmius crinis-equi</name>
    <dbReference type="NCBI Taxonomy" id="585013"/>
    <lineage>
        <taxon>Eukaryota</taxon>
        <taxon>Fungi</taxon>
        <taxon>Dikarya</taxon>
        <taxon>Basidiomycota</taxon>
        <taxon>Agaricomycotina</taxon>
        <taxon>Agaricomycetes</taxon>
        <taxon>Agaricomycetidae</taxon>
        <taxon>Agaricales</taxon>
        <taxon>Marasmiineae</taxon>
        <taxon>Marasmiaceae</taxon>
        <taxon>Marasmius</taxon>
    </lineage>
</organism>